<reference evidence="8" key="1">
    <citation type="submission" date="2016-10" db="EMBL/GenBank/DDBJ databases">
        <authorList>
            <person name="Varghese N."/>
            <person name="Submissions S."/>
        </authorList>
    </citation>
    <scope>NUCLEOTIDE SEQUENCE [LARGE SCALE GENOMIC DNA]</scope>
    <source>
        <strain evidence="8">BP1-148</strain>
    </source>
</reference>
<feature type="transmembrane region" description="Helical" evidence="6">
    <location>
        <begin position="12"/>
        <end position="33"/>
    </location>
</feature>
<dbReference type="Gene3D" id="1.20.1720.10">
    <property type="entry name" value="Multidrug resistance protein D"/>
    <property type="match status" value="1"/>
</dbReference>
<dbReference type="AlphaFoldDB" id="A0A1G8B024"/>
<dbReference type="InterPro" id="IPR036259">
    <property type="entry name" value="MFS_trans_sf"/>
</dbReference>
<evidence type="ECO:0000256" key="1">
    <source>
        <dbReference type="ARBA" id="ARBA00004141"/>
    </source>
</evidence>
<proteinExistence type="predicted"/>
<feature type="transmembrane region" description="Helical" evidence="6">
    <location>
        <begin position="215"/>
        <end position="237"/>
    </location>
</feature>
<organism evidence="7 8">
    <name type="scientific">Prevotella communis</name>
    <dbReference type="NCBI Taxonomy" id="2913614"/>
    <lineage>
        <taxon>Bacteria</taxon>
        <taxon>Pseudomonadati</taxon>
        <taxon>Bacteroidota</taxon>
        <taxon>Bacteroidia</taxon>
        <taxon>Bacteroidales</taxon>
        <taxon>Prevotellaceae</taxon>
        <taxon>Prevotella</taxon>
    </lineage>
</organism>
<evidence type="ECO:0000313" key="7">
    <source>
        <dbReference type="EMBL" id="SDH26496.1"/>
    </source>
</evidence>
<feature type="transmembrane region" description="Helical" evidence="6">
    <location>
        <begin position="165"/>
        <end position="184"/>
    </location>
</feature>
<evidence type="ECO:0000313" key="8">
    <source>
        <dbReference type="Proteomes" id="UP000198779"/>
    </source>
</evidence>
<feature type="transmembrane region" description="Helical" evidence="6">
    <location>
        <begin position="369"/>
        <end position="388"/>
    </location>
</feature>
<name>A0A1G8B024_9BACT</name>
<feature type="transmembrane region" description="Helical" evidence="6">
    <location>
        <begin position="345"/>
        <end position="363"/>
    </location>
</feature>
<dbReference type="PANTHER" id="PTHR12778">
    <property type="entry name" value="SOLUTE CARRIER FAMILY 33 ACETYL-COA TRANSPORTER -RELATED"/>
    <property type="match status" value="1"/>
</dbReference>
<dbReference type="GO" id="GO:0016020">
    <property type="term" value="C:membrane"/>
    <property type="evidence" value="ECO:0007669"/>
    <property type="project" value="UniProtKB-SubCell"/>
</dbReference>
<keyword evidence="4 6" id="KW-1133">Transmembrane helix</keyword>
<evidence type="ECO:0000256" key="4">
    <source>
        <dbReference type="ARBA" id="ARBA00022989"/>
    </source>
</evidence>
<dbReference type="PANTHER" id="PTHR12778:SF10">
    <property type="entry name" value="MAJOR FACILITATOR SUPERFAMILY DOMAIN-CONTAINING PROTEIN 3"/>
    <property type="match status" value="1"/>
</dbReference>
<dbReference type="InterPro" id="IPR004752">
    <property type="entry name" value="AmpG_permease/AT-1"/>
</dbReference>
<evidence type="ECO:0000256" key="3">
    <source>
        <dbReference type="ARBA" id="ARBA00022692"/>
    </source>
</evidence>
<feature type="transmembrane region" description="Helical" evidence="6">
    <location>
        <begin position="72"/>
        <end position="94"/>
    </location>
</feature>
<feature type="transmembrane region" description="Helical" evidence="6">
    <location>
        <begin position="252"/>
        <end position="271"/>
    </location>
</feature>
<evidence type="ECO:0000256" key="6">
    <source>
        <dbReference type="SAM" id="Phobius"/>
    </source>
</evidence>
<dbReference type="Proteomes" id="UP000198779">
    <property type="component" value="Unassembled WGS sequence"/>
</dbReference>
<keyword evidence="2" id="KW-0813">Transport</keyword>
<feature type="transmembrane region" description="Helical" evidence="6">
    <location>
        <begin position="283"/>
        <end position="304"/>
    </location>
</feature>
<accession>A0A1G8B024</accession>
<gene>
    <name evidence="7" type="ORF">SAMN04487901_12140</name>
</gene>
<dbReference type="STRING" id="645274.SAMN04487901_12140"/>
<dbReference type="EMBL" id="FNCQ01000021">
    <property type="protein sequence ID" value="SDH26496.1"/>
    <property type="molecule type" value="Genomic_DNA"/>
</dbReference>
<evidence type="ECO:0000256" key="5">
    <source>
        <dbReference type="ARBA" id="ARBA00023136"/>
    </source>
</evidence>
<evidence type="ECO:0000256" key="2">
    <source>
        <dbReference type="ARBA" id="ARBA00022448"/>
    </source>
</evidence>
<keyword evidence="3 6" id="KW-0812">Transmembrane</keyword>
<feature type="transmembrane region" description="Helical" evidence="6">
    <location>
        <begin position="39"/>
        <end position="60"/>
    </location>
</feature>
<feature type="transmembrane region" description="Helical" evidence="6">
    <location>
        <begin position="310"/>
        <end position="333"/>
    </location>
</feature>
<keyword evidence="5 6" id="KW-0472">Membrane</keyword>
<sequence>MGNQGRMTPWLSSLYFAKGMPRVVIFVIVLLMLRQMGLTMSACLCGVSVMYLPWVLKVWWKPWVGRVLNYRLWILLTQFLLATAFGFLACLLSVEGAMWGLLVLISWLTALHNVAADEFSRSHPLAPHHSIVQELFRKFALVVGQGVLLVLAGNLQIFYRHDMLYAWRVLFYFLSGFFMLLFFWHIWTLPRTRCADEADDAPSLPQKQRGWYRGVFFLLFYAFAQAMVGKVSILFLIDTFRNGGVGLSPQEFGFVMGIVGIVALTFGGFLGRKAVRRFGLYHCLMPMTLCMLIPCVVYVALSYWQPRELLFVGAGVLVEQLAYGLGFAAYLAYLKLTDYRECGKSLMALSLLLGCLVSGPLVYALGYNAFFVLSLALSFLTILSSLMLRKHITLNS</sequence>
<feature type="transmembrane region" description="Helical" evidence="6">
    <location>
        <begin position="100"/>
        <end position="119"/>
    </location>
</feature>
<feature type="transmembrane region" description="Helical" evidence="6">
    <location>
        <begin position="139"/>
        <end position="159"/>
    </location>
</feature>
<keyword evidence="8" id="KW-1185">Reference proteome</keyword>
<protein>
    <submittedName>
        <fullName evidence="7">MFS transporter, PAT family, beta-lactamase induction signal transducer AmpG</fullName>
    </submittedName>
</protein>
<comment type="subcellular location">
    <subcellularLocation>
        <location evidence="1">Membrane</location>
        <topology evidence="1">Multi-pass membrane protein</topology>
    </subcellularLocation>
</comment>
<dbReference type="SUPFAM" id="SSF103473">
    <property type="entry name" value="MFS general substrate transporter"/>
    <property type="match status" value="1"/>
</dbReference>